<dbReference type="EMBL" id="GG745573">
    <property type="protein sequence ID" value="EFD92565.1"/>
    <property type="molecule type" value="Genomic_DNA"/>
</dbReference>
<dbReference type="AlphaFoldDB" id="D6GW40"/>
<reference evidence="2 3" key="1">
    <citation type="journal article" date="2010" name="Proc. Natl. Acad. Sci. U.S.A.">
        <title>Enigmatic, ultrasmall, uncultivated Archaea.</title>
        <authorList>
            <person name="Baker B.J."/>
            <person name="Comolli L.R."/>
            <person name="Dick G.J."/>
            <person name="Hauser L.J."/>
            <person name="Hyatt D."/>
            <person name="Dill B.D."/>
            <person name="Land M.L."/>
            <person name="Verberkmoes N.C."/>
            <person name="Hettich R.L."/>
            <person name="Banfield J.F."/>
        </authorList>
    </citation>
    <scope>NUCLEOTIDE SEQUENCE [LARGE SCALE GENOMIC DNA]</scope>
</reference>
<protein>
    <submittedName>
        <fullName evidence="2">DNA-binding TFAR19-related protein</fullName>
    </submittedName>
</protein>
<accession>D6GW40</accession>
<sequence length="120" mass="13945">PLRKSVDSERHFAYRQCSKGNRCKLKMGYGTNDIGSLEQQKPLQKMRQEVLTKFLTKEARERLGNIKYGHPELADEVENMLIQSALTGRLKTIIDDKKLKELLQAISQPKKEQKIKFEDK</sequence>
<dbReference type="GO" id="GO:0005829">
    <property type="term" value="C:cytosol"/>
    <property type="evidence" value="ECO:0007669"/>
    <property type="project" value="TreeGrafter"/>
</dbReference>
<dbReference type="SUPFAM" id="SSF46950">
    <property type="entry name" value="Double-stranded DNA-binding domain"/>
    <property type="match status" value="1"/>
</dbReference>
<proteinExistence type="inferred from homology"/>
<keyword evidence="2" id="KW-0238">DNA-binding</keyword>
<comment type="similarity">
    <text evidence="1">Belongs to the PDCD5 family.</text>
</comment>
<dbReference type="PANTHER" id="PTHR10840">
    <property type="entry name" value="PROGRAMMED CELL DEATH PROTEIN 5"/>
    <property type="match status" value="1"/>
</dbReference>
<feature type="non-terminal residue" evidence="2">
    <location>
        <position position="1"/>
    </location>
</feature>
<organism evidence="2 3">
    <name type="scientific">Candidatus Parvarchaeum acidophilus ARMAN-5</name>
    <dbReference type="NCBI Taxonomy" id="662762"/>
    <lineage>
        <taxon>Archaea</taxon>
        <taxon>Candidatus Parvarchaeota</taxon>
        <taxon>Candidatus Parvarchaeum</taxon>
    </lineage>
</organism>
<dbReference type="Gene3D" id="1.10.8.140">
    <property type="entry name" value="PDCD5-like"/>
    <property type="match status" value="1"/>
</dbReference>
<dbReference type="InterPro" id="IPR002836">
    <property type="entry name" value="PDCD5-like"/>
</dbReference>
<name>D6GW40_PARA5</name>
<dbReference type="PANTHER" id="PTHR10840:SF0">
    <property type="entry name" value="PROGRAMMED CELL DEATH PROTEIN 5"/>
    <property type="match status" value="1"/>
</dbReference>
<evidence type="ECO:0000256" key="1">
    <source>
        <dbReference type="ARBA" id="ARBA00010490"/>
    </source>
</evidence>
<evidence type="ECO:0000313" key="3">
    <source>
        <dbReference type="Proteomes" id="UP000009376"/>
    </source>
</evidence>
<dbReference type="Pfam" id="PF01984">
    <property type="entry name" value="dsDNA_bind"/>
    <property type="match status" value="1"/>
</dbReference>
<dbReference type="Proteomes" id="UP000009376">
    <property type="component" value="Unassembled WGS sequence"/>
</dbReference>
<gene>
    <name evidence="2" type="ORF">BJBARM5_0710</name>
</gene>
<evidence type="ECO:0000313" key="2">
    <source>
        <dbReference type="EMBL" id="EFD92565.1"/>
    </source>
</evidence>
<dbReference type="InterPro" id="IPR036883">
    <property type="entry name" value="PDCD5-like_sf"/>
</dbReference>
<dbReference type="GO" id="GO:0003677">
    <property type="term" value="F:DNA binding"/>
    <property type="evidence" value="ECO:0007669"/>
    <property type="project" value="UniProtKB-KW"/>
</dbReference>